<dbReference type="Proteomes" id="UP000216024">
    <property type="component" value="Unassembled WGS sequence"/>
</dbReference>
<feature type="binding site" evidence="2">
    <location>
        <position position="138"/>
    </location>
    <ligand>
        <name>Mn(2+)</name>
        <dbReference type="ChEBI" id="CHEBI:29035"/>
        <label>2</label>
    </ligand>
</feature>
<dbReference type="OrthoDB" id="9776731at2"/>
<feature type="binding site" evidence="2">
    <location>
        <position position="104"/>
    </location>
    <ligand>
        <name>Mn(2+)</name>
        <dbReference type="ChEBI" id="CHEBI:29035"/>
        <label>2</label>
    </ligand>
</feature>
<dbReference type="Pfam" id="PF01546">
    <property type="entry name" value="Peptidase_M20"/>
    <property type="match status" value="1"/>
</dbReference>
<evidence type="ECO:0000313" key="4">
    <source>
        <dbReference type="EMBL" id="PAB59456.1"/>
    </source>
</evidence>
<protein>
    <recommendedName>
        <fullName evidence="3">Peptidase M20 dimerisation domain-containing protein</fullName>
    </recommendedName>
</protein>
<dbReference type="PIRSF" id="PIRSF005962">
    <property type="entry name" value="Pept_M20D_amidohydro"/>
    <property type="match status" value="1"/>
</dbReference>
<dbReference type="FunFam" id="3.30.70.360:FF:000001">
    <property type="entry name" value="N-acetyldiaminopimelate deacetylase"/>
    <property type="match status" value="1"/>
</dbReference>
<keyword evidence="2" id="KW-0479">Metal-binding</keyword>
<evidence type="ECO:0000259" key="3">
    <source>
        <dbReference type="Pfam" id="PF07687"/>
    </source>
</evidence>
<dbReference type="CDD" id="cd03886">
    <property type="entry name" value="M20_Acy1"/>
    <property type="match status" value="1"/>
</dbReference>
<dbReference type="Pfam" id="PF07687">
    <property type="entry name" value="M20_dimer"/>
    <property type="match status" value="1"/>
</dbReference>
<dbReference type="GO" id="GO:0046872">
    <property type="term" value="F:metal ion binding"/>
    <property type="evidence" value="ECO:0007669"/>
    <property type="project" value="UniProtKB-KW"/>
</dbReference>
<dbReference type="PANTHER" id="PTHR11014">
    <property type="entry name" value="PEPTIDASE M20 FAMILY MEMBER"/>
    <property type="match status" value="1"/>
</dbReference>
<feature type="domain" description="Peptidase M20 dimerisation" evidence="3">
    <location>
        <begin position="188"/>
        <end position="279"/>
    </location>
</feature>
<comment type="cofactor">
    <cofactor evidence="2">
        <name>Mn(2+)</name>
        <dbReference type="ChEBI" id="CHEBI:29035"/>
    </cofactor>
    <text evidence="2">The Mn(2+) ion enhances activity.</text>
</comment>
<organism evidence="4 5">
    <name type="scientific">Anaeromicrobium sediminis</name>
    <dbReference type="NCBI Taxonomy" id="1478221"/>
    <lineage>
        <taxon>Bacteria</taxon>
        <taxon>Bacillati</taxon>
        <taxon>Bacillota</taxon>
        <taxon>Clostridia</taxon>
        <taxon>Peptostreptococcales</taxon>
        <taxon>Thermotaleaceae</taxon>
        <taxon>Anaeromicrobium</taxon>
    </lineage>
</organism>
<evidence type="ECO:0000313" key="5">
    <source>
        <dbReference type="Proteomes" id="UP000216024"/>
    </source>
</evidence>
<feature type="binding site" evidence="2">
    <location>
        <position position="359"/>
    </location>
    <ligand>
        <name>Mn(2+)</name>
        <dbReference type="ChEBI" id="CHEBI:29035"/>
        <label>2</label>
    </ligand>
</feature>
<dbReference type="GO" id="GO:0019877">
    <property type="term" value="P:diaminopimelate biosynthetic process"/>
    <property type="evidence" value="ECO:0007669"/>
    <property type="project" value="TreeGrafter"/>
</dbReference>
<dbReference type="AlphaFoldDB" id="A0A267MIU8"/>
<dbReference type="SUPFAM" id="SSF55031">
    <property type="entry name" value="Bacterial exopeptidase dimerisation domain"/>
    <property type="match status" value="1"/>
</dbReference>
<keyword evidence="2" id="KW-0464">Manganese</keyword>
<feature type="binding site" evidence="2">
    <location>
        <position position="102"/>
    </location>
    <ligand>
        <name>Mn(2+)</name>
        <dbReference type="ChEBI" id="CHEBI:29035"/>
        <label>2</label>
    </ligand>
</feature>
<feature type="binding site" evidence="2">
    <location>
        <position position="164"/>
    </location>
    <ligand>
        <name>Mn(2+)</name>
        <dbReference type="ChEBI" id="CHEBI:29035"/>
        <label>2</label>
    </ligand>
</feature>
<dbReference type="GO" id="GO:0050118">
    <property type="term" value="F:N-acetyldiaminopimelate deacetylase activity"/>
    <property type="evidence" value="ECO:0007669"/>
    <property type="project" value="UniProtKB-ARBA"/>
</dbReference>
<sequence length="390" mass="44454">MIRVDNHILELRKEIINIRRKLHEMPEIGFEEYETSEFIKNKLKENGIEVHENVAKTGLVGVIRVNDLNDSIGFRADMDALNIEEETNLDFKSKNENMMHACGHDAHMSISLGFAIYLSKNRDKLNKNVVFIYQPAEEGPGGAEVMIEEGIMEKFHISEVIGLHVFPNIEEGYVACKEGALMARCGEFDIDIYGLGSHGAYPHKGIDSIVIMANLINTIQSITSRNINSNESAVVTIGRAEAGERRNIIAQDARLEGTIRVSSEEVYETIKKRLKEIIRGFEITYDCKIELELRDMYPAVMNDKDLVNDLVLAVGKENYIPIEFQMISEDFSFFQRKCRGVFFFLGIKNEEKGCVYPLHSSKFCFNEEILLMGVQVYKNILKAKKYFKGE</sequence>
<evidence type="ECO:0000256" key="1">
    <source>
        <dbReference type="ARBA" id="ARBA00022801"/>
    </source>
</evidence>
<keyword evidence="1" id="KW-0378">Hydrolase</keyword>
<dbReference type="EMBL" id="NIBG01000007">
    <property type="protein sequence ID" value="PAB59456.1"/>
    <property type="molecule type" value="Genomic_DNA"/>
</dbReference>
<dbReference type="RefSeq" id="WP_095133350.1">
    <property type="nucleotide sequence ID" value="NZ_NIBG01000007.1"/>
</dbReference>
<dbReference type="Gene3D" id="3.30.70.360">
    <property type="match status" value="1"/>
</dbReference>
<dbReference type="SUPFAM" id="SSF53187">
    <property type="entry name" value="Zn-dependent exopeptidases"/>
    <property type="match status" value="1"/>
</dbReference>
<evidence type="ECO:0000256" key="2">
    <source>
        <dbReference type="PIRSR" id="PIRSR005962-1"/>
    </source>
</evidence>
<dbReference type="InterPro" id="IPR017439">
    <property type="entry name" value="Amidohydrolase"/>
</dbReference>
<reference evidence="4 5" key="1">
    <citation type="submission" date="2017-06" db="EMBL/GenBank/DDBJ databases">
        <title>Draft genome sequence of anaerobic fermentative bacterium Anaeromicrobium sediminis DY2726D isolated from West Pacific Ocean sediments.</title>
        <authorList>
            <person name="Zeng X."/>
        </authorList>
    </citation>
    <scope>NUCLEOTIDE SEQUENCE [LARGE SCALE GENOMIC DNA]</scope>
    <source>
        <strain evidence="4 5">DY2726D</strain>
    </source>
</reference>
<dbReference type="Gene3D" id="3.40.630.10">
    <property type="entry name" value="Zn peptidases"/>
    <property type="match status" value="1"/>
</dbReference>
<comment type="caution">
    <text evidence="4">The sequence shown here is derived from an EMBL/GenBank/DDBJ whole genome shotgun (WGS) entry which is preliminary data.</text>
</comment>
<proteinExistence type="predicted"/>
<dbReference type="InterPro" id="IPR036264">
    <property type="entry name" value="Bact_exopeptidase_dim_dom"/>
</dbReference>
<dbReference type="InterPro" id="IPR002933">
    <property type="entry name" value="Peptidase_M20"/>
</dbReference>
<gene>
    <name evidence="4" type="ORF">CCE28_09575</name>
</gene>
<name>A0A267MIU8_9FIRM</name>
<dbReference type="NCBIfam" id="TIGR01891">
    <property type="entry name" value="amidohydrolases"/>
    <property type="match status" value="1"/>
</dbReference>
<dbReference type="InterPro" id="IPR011650">
    <property type="entry name" value="Peptidase_M20_dimer"/>
</dbReference>
<dbReference type="PANTHER" id="PTHR11014:SF98">
    <property type="entry name" value="N-ACETYLDIAMINOPIMELATE DEACETYLASE"/>
    <property type="match status" value="1"/>
</dbReference>
<keyword evidence="5" id="KW-1185">Reference proteome</keyword>
<accession>A0A267MIU8</accession>